<dbReference type="Proteomes" id="UP000297549">
    <property type="component" value="Unassembled WGS sequence"/>
</dbReference>
<keyword evidence="4" id="KW-1185">Reference proteome</keyword>
<protein>
    <recommendedName>
        <fullName evidence="5">YbgF trimerisation domain-containing protein</fullName>
    </recommendedName>
</protein>
<accession>A0A4Z0Q787</accession>
<evidence type="ECO:0000313" key="3">
    <source>
        <dbReference type="EMBL" id="TGE24901.1"/>
    </source>
</evidence>
<keyword evidence="1" id="KW-0175">Coiled coil</keyword>
<evidence type="ECO:0000313" key="4">
    <source>
        <dbReference type="Proteomes" id="UP000297549"/>
    </source>
</evidence>
<evidence type="ECO:0008006" key="5">
    <source>
        <dbReference type="Google" id="ProtNLM"/>
    </source>
</evidence>
<reference evidence="3 4" key="1">
    <citation type="submission" date="2019-04" db="EMBL/GenBank/DDBJ databases">
        <authorList>
            <person name="Feng G."/>
            <person name="Zhang J."/>
            <person name="Zhu H."/>
        </authorList>
    </citation>
    <scope>NUCLEOTIDE SEQUENCE [LARGE SCALE GENOMIC DNA]</scope>
    <source>
        <strain evidence="3 4">JCM 31653</strain>
    </source>
</reference>
<dbReference type="RefSeq" id="WP_135462480.1">
    <property type="nucleotide sequence ID" value="NZ_SRLC01000001.1"/>
</dbReference>
<evidence type="ECO:0000256" key="2">
    <source>
        <dbReference type="SAM" id="SignalP"/>
    </source>
</evidence>
<comment type="caution">
    <text evidence="3">The sequence shown here is derived from an EMBL/GenBank/DDBJ whole genome shotgun (WGS) entry which is preliminary data.</text>
</comment>
<dbReference type="OrthoDB" id="885887at2"/>
<dbReference type="EMBL" id="SRLC01000001">
    <property type="protein sequence ID" value="TGE24901.1"/>
    <property type="molecule type" value="Genomic_DNA"/>
</dbReference>
<evidence type="ECO:0000256" key="1">
    <source>
        <dbReference type="SAM" id="Coils"/>
    </source>
</evidence>
<sequence length="109" mass="12037">MKNYYSFACAFFLVVGSASVAQAQSAMTVQYRPNSGLSDPELPDPRYAAAIEVGELKEQVQALTDAYSRLVQEHNLLTDRMQALERLVRTVGPPPPRALPNSTLSIRKL</sequence>
<dbReference type="AlphaFoldDB" id="A0A4Z0Q787"/>
<proteinExistence type="predicted"/>
<gene>
    <name evidence="3" type="ORF">E5K00_06785</name>
</gene>
<keyword evidence="2" id="KW-0732">Signal</keyword>
<organism evidence="3 4">
    <name type="scientific">Hymenobacter aquaticus</name>
    <dbReference type="NCBI Taxonomy" id="1867101"/>
    <lineage>
        <taxon>Bacteria</taxon>
        <taxon>Pseudomonadati</taxon>
        <taxon>Bacteroidota</taxon>
        <taxon>Cytophagia</taxon>
        <taxon>Cytophagales</taxon>
        <taxon>Hymenobacteraceae</taxon>
        <taxon>Hymenobacter</taxon>
    </lineage>
</organism>
<feature type="coiled-coil region" evidence="1">
    <location>
        <begin position="53"/>
        <end position="87"/>
    </location>
</feature>
<name>A0A4Z0Q787_9BACT</name>
<feature type="chain" id="PRO_5021235784" description="YbgF trimerisation domain-containing protein" evidence="2">
    <location>
        <begin position="24"/>
        <end position="109"/>
    </location>
</feature>
<feature type="signal peptide" evidence="2">
    <location>
        <begin position="1"/>
        <end position="23"/>
    </location>
</feature>